<dbReference type="AlphaFoldDB" id="A0ABD2N3L5"/>
<dbReference type="EMBL" id="JABFTP020000062">
    <property type="protein sequence ID" value="KAL3273152.1"/>
    <property type="molecule type" value="Genomic_DNA"/>
</dbReference>
<accession>A0ABD2N3L5</accession>
<protein>
    <submittedName>
        <fullName evidence="1">Uncharacterized protein</fullName>
    </submittedName>
</protein>
<keyword evidence="2" id="KW-1185">Reference proteome</keyword>
<evidence type="ECO:0000313" key="2">
    <source>
        <dbReference type="Proteomes" id="UP001516400"/>
    </source>
</evidence>
<sequence length="215" mass="24689">MFLQTSVQKHILQINPHISDHQAQKVLFQNCTLPKLKGNIAEKENERCEYWSLERQNWDLIAGADAEFSSSVFYSIIMDHFYKNFLKKEVRRDDASEQPYEKSRLKSAIDSSIRSGYCDQIPNASNKSKEIWRIIITEVKEPKSVNVDSNLSTHTLCNDFANVVIIYTPENPDQNESSQSHAKKTATSDYNSMMLTDTTAIEIMTLVHGMRAKHL</sequence>
<dbReference type="Proteomes" id="UP001516400">
    <property type="component" value="Unassembled WGS sequence"/>
</dbReference>
<name>A0ABD2N3L5_9CUCU</name>
<proteinExistence type="predicted"/>
<reference evidence="1 2" key="1">
    <citation type="journal article" date="2021" name="BMC Biol.">
        <title>Horizontally acquired antibacterial genes associated with adaptive radiation of ladybird beetles.</title>
        <authorList>
            <person name="Li H.S."/>
            <person name="Tang X.F."/>
            <person name="Huang Y.H."/>
            <person name="Xu Z.Y."/>
            <person name="Chen M.L."/>
            <person name="Du X.Y."/>
            <person name="Qiu B.Y."/>
            <person name="Chen P.T."/>
            <person name="Zhang W."/>
            <person name="Slipinski A."/>
            <person name="Escalona H.E."/>
            <person name="Waterhouse R.M."/>
            <person name="Zwick A."/>
            <person name="Pang H."/>
        </authorList>
    </citation>
    <scope>NUCLEOTIDE SEQUENCE [LARGE SCALE GENOMIC DNA]</scope>
    <source>
        <strain evidence="1">SYSU2018</strain>
    </source>
</reference>
<organism evidence="1 2">
    <name type="scientific">Cryptolaemus montrouzieri</name>
    <dbReference type="NCBI Taxonomy" id="559131"/>
    <lineage>
        <taxon>Eukaryota</taxon>
        <taxon>Metazoa</taxon>
        <taxon>Ecdysozoa</taxon>
        <taxon>Arthropoda</taxon>
        <taxon>Hexapoda</taxon>
        <taxon>Insecta</taxon>
        <taxon>Pterygota</taxon>
        <taxon>Neoptera</taxon>
        <taxon>Endopterygota</taxon>
        <taxon>Coleoptera</taxon>
        <taxon>Polyphaga</taxon>
        <taxon>Cucujiformia</taxon>
        <taxon>Coccinelloidea</taxon>
        <taxon>Coccinellidae</taxon>
        <taxon>Scymninae</taxon>
        <taxon>Scymnini</taxon>
        <taxon>Cryptolaemus</taxon>
    </lineage>
</organism>
<gene>
    <name evidence="1" type="ORF">HHI36_014606</name>
</gene>
<comment type="caution">
    <text evidence="1">The sequence shown here is derived from an EMBL/GenBank/DDBJ whole genome shotgun (WGS) entry which is preliminary data.</text>
</comment>
<evidence type="ECO:0000313" key="1">
    <source>
        <dbReference type="EMBL" id="KAL3273152.1"/>
    </source>
</evidence>